<evidence type="ECO:0000313" key="1">
    <source>
        <dbReference type="EMBL" id="KAK2075946.1"/>
    </source>
</evidence>
<gene>
    <name evidence="1" type="ORF">QBZ16_001282</name>
</gene>
<proteinExistence type="predicted"/>
<protein>
    <submittedName>
        <fullName evidence="1">Uncharacterized protein</fullName>
    </submittedName>
</protein>
<dbReference type="AlphaFoldDB" id="A0AAD9MLV0"/>
<dbReference type="Proteomes" id="UP001255856">
    <property type="component" value="Unassembled WGS sequence"/>
</dbReference>
<dbReference type="SUPFAM" id="SSF51182">
    <property type="entry name" value="RmlC-like cupins"/>
    <property type="match status" value="1"/>
</dbReference>
<sequence length="95" mass="10528">MAGPGGPLESLITELKAAFASEKAKGVVIDSNQDPSSFQTLNERVLELMAEYSSDASDWKRYMAFNNLHYIRHLLEECDDFELLVRIDCGGCALA</sequence>
<accession>A0AAD9MLV0</accession>
<name>A0AAD9MLV0_PROWI</name>
<dbReference type="InterPro" id="IPR014710">
    <property type="entry name" value="RmlC-like_jellyroll"/>
</dbReference>
<organism evidence="1 2">
    <name type="scientific">Prototheca wickerhamii</name>
    <dbReference type="NCBI Taxonomy" id="3111"/>
    <lineage>
        <taxon>Eukaryota</taxon>
        <taxon>Viridiplantae</taxon>
        <taxon>Chlorophyta</taxon>
        <taxon>core chlorophytes</taxon>
        <taxon>Trebouxiophyceae</taxon>
        <taxon>Chlorellales</taxon>
        <taxon>Chlorellaceae</taxon>
        <taxon>Prototheca</taxon>
    </lineage>
</organism>
<evidence type="ECO:0000313" key="2">
    <source>
        <dbReference type="Proteomes" id="UP001255856"/>
    </source>
</evidence>
<keyword evidence="2" id="KW-1185">Reference proteome</keyword>
<dbReference type="Gene3D" id="2.60.120.10">
    <property type="entry name" value="Jelly Rolls"/>
    <property type="match status" value="1"/>
</dbReference>
<dbReference type="EMBL" id="JASFZW010000012">
    <property type="protein sequence ID" value="KAK2075946.1"/>
    <property type="molecule type" value="Genomic_DNA"/>
</dbReference>
<reference evidence="1" key="1">
    <citation type="submission" date="2021-01" db="EMBL/GenBank/DDBJ databases">
        <authorList>
            <person name="Eckstrom K.M.E."/>
        </authorList>
    </citation>
    <scope>NUCLEOTIDE SEQUENCE</scope>
    <source>
        <strain evidence="1">UVCC 0001</strain>
    </source>
</reference>
<dbReference type="InterPro" id="IPR011051">
    <property type="entry name" value="RmlC_Cupin_sf"/>
</dbReference>
<comment type="caution">
    <text evidence="1">The sequence shown here is derived from an EMBL/GenBank/DDBJ whole genome shotgun (WGS) entry which is preliminary data.</text>
</comment>